<dbReference type="Proteomes" id="UP000234681">
    <property type="component" value="Chromosome 19"/>
</dbReference>
<name>A6KD95_RAT</name>
<accession>A6KD95</accession>
<evidence type="ECO:0000313" key="1">
    <source>
        <dbReference type="EMBL" id="EDL87531.1"/>
    </source>
</evidence>
<proteinExistence type="predicted"/>
<reference evidence="1 2" key="1">
    <citation type="submission" date="2005-09" db="EMBL/GenBank/DDBJ databases">
        <authorList>
            <person name="Mural R.J."/>
            <person name="Li P.W."/>
            <person name="Adams M.D."/>
            <person name="Amanatides P.G."/>
            <person name="Baden-Tillson H."/>
            <person name="Barnstead M."/>
            <person name="Chin S.H."/>
            <person name="Dew I."/>
            <person name="Evans C.A."/>
            <person name="Ferriera S."/>
            <person name="Flanigan M."/>
            <person name="Fosler C."/>
            <person name="Glodek A."/>
            <person name="Gu Z."/>
            <person name="Holt R.A."/>
            <person name="Jennings D."/>
            <person name="Kraft C.L."/>
            <person name="Lu F."/>
            <person name="Nguyen T."/>
            <person name="Nusskern D.R."/>
            <person name="Pfannkoch C.M."/>
            <person name="Sitter C."/>
            <person name="Sutton G.G."/>
            <person name="Venter J.C."/>
            <person name="Wang Z."/>
            <person name="Woodage T."/>
            <person name="Zheng X.H."/>
            <person name="Zhong F."/>
        </authorList>
    </citation>
    <scope>NUCLEOTIDE SEQUENCE [LARGE SCALE GENOMIC DNA]</scope>
    <source>
        <strain>BN</strain>
        <strain evidence="2">Sprague-Dawley</strain>
    </source>
</reference>
<protein>
    <submittedName>
        <fullName evidence="1">RCG44278</fullName>
    </submittedName>
</protein>
<dbReference type="EMBL" id="CH474037">
    <property type="protein sequence ID" value="EDL87531.1"/>
    <property type="molecule type" value="Genomic_DNA"/>
</dbReference>
<organism evidence="1 2">
    <name type="scientific">Rattus norvegicus</name>
    <name type="common">Rat</name>
    <dbReference type="NCBI Taxonomy" id="10116"/>
    <lineage>
        <taxon>Eukaryota</taxon>
        <taxon>Metazoa</taxon>
        <taxon>Chordata</taxon>
        <taxon>Craniata</taxon>
        <taxon>Vertebrata</taxon>
        <taxon>Euteleostomi</taxon>
        <taxon>Mammalia</taxon>
        <taxon>Eutheria</taxon>
        <taxon>Euarchontoglires</taxon>
        <taxon>Glires</taxon>
        <taxon>Rodentia</taxon>
        <taxon>Myomorpha</taxon>
        <taxon>Muroidea</taxon>
        <taxon>Muridae</taxon>
        <taxon>Murinae</taxon>
        <taxon>Rattus</taxon>
    </lineage>
</organism>
<sequence length="62" mass="6954">MGQTLALLPGANSTGINRVRVSAEWGMSSRELQLWPGRTVSEIFDCRGRRVDNVKVRPREKA</sequence>
<evidence type="ECO:0000313" key="2">
    <source>
        <dbReference type="Proteomes" id="UP000234681"/>
    </source>
</evidence>
<dbReference type="AlphaFoldDB" id="A6KD95"/>
<gene>
    <name evidence="1" type="ORF">rCG_44278</name>
</gene>